<keyword evidence="4" id="KW-0131">Cell cycle</keyword>
<keyword evidence="6" id="KW-1185">Reference proteome</keyword>
<gene>
    <name evidence="4" type="primary">minE</name>
    <name evidence="5" type="ORF">QO011_007195</name>
</gene>
<evidence type="ECO:0000256" key="4">
    <source>
        <dbReference type="HAMAP-Rule" id="MF_00262"/>
    </source>
</evidence>
<dbReference type="Proteomes" id="UP001242480">
    <property type="component" value="Unassembled WGS sequence"/>
</dbReference>
<dbReference type="Gene3D" id="3.30.1070.10">
    <property type="entry name" value="Cell division topological specificity factor MinE"/>
    <property type="match status" value="1"/>
</dbReference>
<evidence type="ECO:0000313" key="6">
    <source>
        <dbReference type="Proteomes" id="UP001242480"/>
    </source>
</evidence>
<comment type="similarity">
    <text evidence="1 4">Belongs to the MinE family.</text>
</comment>
<protein>
    <recommendedName>
        <fullName evidence="2 4">Cell division topological specificity factor</fullName>
    </recommendedName>
</protein>
<dbReference type="GO" id="GO:0051301">
    <property type="term" value="P:cell division"/>
    <property type="evidence" value="ECO:0007669"/>
    <property type="project" value="UniProtKB-KW"/>
</dbReference>
<dbReference type="SUPFAM" id="SSF55229">
    <property type="entry name" value="Cell division protein MinE topological specificity domain"/>
    <property type="match status" value="1"/>
</dbReference>
<dbReference type="NCBIfam" id="TIGR01215">
    <property type="entry name" value="minE"/>
    <property type="match status" value="1"/>
</dbReference>
<dbReference type="RefSeq" id="WP_307283294.1">
    <property type="nucleotide sequence ID" value="NZ_JAUSVX010000020.1"/>
</dbReference>
<evidence type="ECO:0000313" key="5">
    <source>
        <dbReference type="EMBL" id="MDQ0474156.1"/>
    </source>
</evidence>
<comment type="caution">
    <text evidence="5">The sequence shown here is derived from an EMBL/GenBank/DDBJ whole genome shotgun (WGS) entry which is preliminary data.</text>
</comment>
<dbReference type="Pfam" id="PF03776">
    <property type="entry name" value="MinE"/>
    <property type="match status" value="1"/>
</dbReference>
<proteinExistence type="inferred from homology"/>
<comment type="function">
    <text evidence="3 4">Prevents the cell division inhibition by proteins MinC and MinD at internal division sites while permitting inhibition at polar sites. This ensures cell division at the proper site by restricting the formation of a division septum at the midpoint of the long axis of the cell.</text>
</comment>
<dbReference type="HAMAP" id="MF_00262">
    <property type="entry name" value="MinE"/>
    <property type="match status" value="1"/>
</dbReference>
<dbReference type="EMBL" id="JAUSVX010000020">
    <property type="protein sequence ID" value="MDQ0474156.1"/>
    <property type="molecule type" value="Genomic_DNA"/>
</dbReference>
<dbReference type="NCBIfam" id="NF001422">
    <property type="entry name" value="PRK00296.1"/>
    <property type="match status" value="1"/>
</dbReference>
<keyword evidence="4 5" id="KW-0132">Cell division</keyword>
<reference evidence="5 6" key="1">
    <citation type="submission" date="2023-07" db="EMBL/GenBank/DDBJ databases">
        <title>Genomic Encyclopedia of Type Strains, Phase IV (KMG-IV): sequencing the most valuable type-strain genomes for metagenomic binning, comparative biology and taxonomic classification.</title>
        <authorList>
            <person name="Goeker M."/>
        </authorList>
    </citation>
    <scope>NUCLEOTIDE SEQUENCE [LARGE SCALE GENOMIC DNA]</scope>
    <source>
        <strain evidence="5 6">DSM 19619</strain>
    </source>
</reference>
<accession>A0ABU0JIP5</accession>
<organism evidence="5 6">
    <name type="scientific">Labrys wisconsinensis</name>
    <dbReference type="NCBI Taxonomy" id="425677"/>
    <lineage>
        <taxon>Bacteria</taxon>
        <taxon>Pseudomonadati</taxon>
        <taxon>Pseudomonadota</taxon>
        <taxon>Alphaproteobacteria</taxon>
        <taxon>Hyphomicrobiales</taxon>
        <taxon>Xanthobacteraceae</taxon>
        <taxon>Labrys</taxon>
    </lineage>
</organism>
<sequence>MNVLNFFGRRKSAPVARERLQILLAHERSAIGSRPDLLNILREEILAVVGKHVAVDSERVHVKMNRGPAVSTLEIDIEIPNVARAKIAVNM</sequence>
<evidence type="ECO:0000256" key="3">
    <source>
        <dbReference type="ARBA" id="ARBA00025265"/>
    </source>
</evidence>
<name>A0ABU0JIP5_9HYPH</name>
<dbReference type="InterPro" id="IPR005527">
    <property type="entry name" value="MinE"/>
</dbReference>
<evidence type="ECO:0000256" key="2">
    <source>
        <dbReference type="ARBA" id="ARBA00020112"/>
    </source>
</evidence>
<dbReference type="InterPro" id="IPR036707">
    <property type="entry name" value="MinE_sf"/>
</dbReference>
<evidence type="ECO:0000256" key="1">
    <source>
        <dbReference type="ARBA" id="ARBA00008168"/>
    </source>
</evidence>